<accession>A0A6G1J327</accession>
<evidence type="ECO:0000256" key="1">
    <source>
        <dbReference type="SAM" id="MobiDB-lite"/>
    </source>
</evidence>
<dbReference type="OrthoDB" id="623670at2759"/>
<dbReference type="Proteomes" id="UP000799291">
    <property type="component" value="Unassembled WGS sequence"/>
</dbReference>
<feature type="compositionally biased region" description="Polar residues" evidence="1">
    <location>
        <begin position="1"/>
        <end position="13"/>
    </location>
</feature>
<organism evidence="2 3">
    <name type="scientific">Lentithecium fluviatile CBS 122367</name>
    <dbReference type="NCBI Taxonomy" id="1168545"/>
    <lineage>
        <taxon>Eukaryota</taxon>
        <taxon>Fungi</taxon>
        <taxon>Dikarya</taxon>
        <taxon>Ascomycota</taxon>
        <taxon>Pezizomycotina</taxon>
        <taxon>Dothideomycetes</taxon>
        <taxon>Pleosporomycetidae</taxon>
        <taxon>Pleosporales</taxon>
        <taxon>Massarineae</taxon>
        <taxon>Lentitheciaceae</taxon>
        <taxon>Lentithecium</taxon>
    </lineage>
</organism>
<name>A0A6G1J327_9PLEO</name>
<reference evidence="2" key="1">
    <citation type="journal article" date="2020" name="Stud. Mycol.">
        <title>101 Dothideomycetes genomes: a test case for predicting lifestyles and emergence of pathogens.</title>
        <authorList>
            <person name="Haridas S."/>
            <person name="Albert R."/>
            <person name="Binder M."/>
            <person name="Bloem J."/>
            <person name="Labutti K."/>
            <person name="Salamov A."/>
            <person name="Andreopoulos B."/>
            <person name="Baker S."/>
            <person name="Barry K."/>
            <person name="Bills G."/>
            <person name="Bluhm B."/>
            <person name="Cannon C."/>
            <person name="Castanera R."/>
            <person name="Culley D."/>
            <person name="Daum C."/>
            <person name="Ezra D."/>
            <person name="Gonzalez J."/>
            <person name="Henrissat B."/>
            <person name="Kuo A."/>
            <person name="Liang C."/>
            <person name="Lipzen A."/>
            <person name="Lutzoni F."/>
            <person name="Magnuson J."/>
            <person name="Mondo S."/>
            <person name="Nolan M."/>
            <person name="Ohm R."/>
            <person name="Pangilinan J."/>
            <person name="Park H.-J."/>
            <person name="Ramirez L."/>
            <person name="Alfaro M."/>
            <person name="Sun H."/>
            <person name="Tritt A."/>
            <person name="Yoshinaga Y."/>
            <person name="Zwiers L.-H."/>
            <person name="Turgeon B."/>
            <person name="Goodwin S."/>
            <person name="Spatafora J."/>
            <person name="Crous P."/>
            <person name="Grigoriev I."/>
        </authorList>
    </citation>
    <scope>NUCLEOTIDE SEQUENCE</scope>
    <source>
        <strain evidence="2">CBS 122367</strain>
    </source>
</reference>
<sequence length="224" mass="24883">MHSQLSDMGSQTYRDAEGDAKSDEDDRLVKKVKEKICEGFEGKLVVEGGGLCAGKNMFGDLMKSNGELCEVKRYDDRPLRHQPTRKDHNARLMFDHRDSNITAHARPEGYTSRTVLFPVPSPPLPWTGPASGHLTLALACGQTFEHNEHVAAIPWDLYDLGKEVAGSVLQEGTKGYITDGPSVICNRFVRLWIGEGYQVMFVVKDRCTACNVTHSDIQTGVFKN</sequence>
<proteinExistence type="predicted"/>
<gene>
    <name evidence="2" type="ORF">K458DRAFT_404223</name>
</gene>
<feature type="region of interest" description="Disordered" evidence="1">
    <location>
        <begin position="1"/>
        <end position="26"/>
    </location>
</feature>
<evidence type="ECO:0000313" key="2">
    <source>
        <dbReference type="EMBL" id="KAF2684635.1"/>
    </source>
</evidence>
<dbReference type="AlphaFoldDB" id="A0A6G1J327"/>
<dbReference type="CDD" id="cd22191">
    <property type="entry name" value="DPBB_RlpA_EXP_N-like"/>
    <property type="match status" value="1"/>
</dbReference>
<evidence type="ECO:0000313" key="3">
    <source>
        <dbReference type="Proteomes" id="UP000799291"/>
    </source>
</evidence>
<protein>
    <submittedName>
        <fullName evidence="2">Uncharacterized protein</fullName>
    </submittedName>
</protein>
<keyword evidence="3" id="KW-1185">Reference proteome</keyword>
<dbReference type="EMBL" id="MU005581">
    <property type="protein sequence ID" value="KAF2684635.1"/>
    <property type="molecule type" value="Genomic_DNA"/>
</dbReference>